<dbReference type="SUPFAM" id="SSF47473">
    <property type="entry name" value="EF-hand"/>
    <property type="match status" value="1"/>
</dbReference>
<proteinExistence type="predicted"/>
<evidence type="ECO:0000313" key="4">
    <source>
        <dbReference type="Proteomes" id="UP000193380"/>
    </source>
</evidence>
<gene>
    <name evidence="3" type="ORF">GSONMT00003978001</name>
</gene>
<dbReference type="STRING" id="8022.A0A060Z153"/>
<dbReference type="EMBL" id="FR921250">
    <property type="protein sequence ID" value="CDQ95479.1"/>
    <property type="molecule type" value="Genomic_DNA"/>
</dbReference>
<dbReference type="PaxDb" id="8022-A0A060Z153"/>
<keyword evidence="1" id="KW-1133">Transmembrane helix</keyword>
<dbReference type="Proteomes" id="UP000193380">
    <property type="component" value="Unassembled WGS sequence"/>
</dbReference>
<sequence length="163" mass="18103">MLYEQVSTYLCVCVCVFIPSLFSFSVLSSSSLQVIYNSFGGTSKGLHFNNLIIGLVLLTRGRDGEKAKYLFSLFASESGGYAARDDMEAVLRALDGEVPPSLRKCFSEGEKVNYERFKNWLLQNPEAFTFSRWLLSGGVCVTLTDDSDTPTFYQTLAGVTHCE</sequence>
<evidence type="ECO:0000256" key="1">
    <source>
        <dbReference type="SAM" id="Phobius"/>
    </source>
</evidence>
<name>A0A060Z153_ONCMY</name>
<dbReference type="InterPro" id="IPR057368">
    <property type="entry name" value="USP32_N"/>
</dbReference>
<keyword evidence="1" id="KW-0812">Transmembrane</keyword>
<dbReference type="InterPro" id="IPR011992">
    <property type="entry name" value="EF-hand-dom_pair"/>
</dbReference>
<protein>
    <recommendedName>
        <fullName evidence="2">USP32 N-terminal domain-containing protein</fullName>
    </recommendedName>
</protein>
<keyword evidence="1" id="KW-0472">Membrane</keyword>
<feature type="domain" description="USP32 N-terminal" evidence="2">
    <location>
        <begin position="18"/>
        <end position="72"/>
    </location>
</feature>
<reference evidence="3" key="2">
    <citation type="submission" date="2014-03" db="EMBL/GenBank/DDBJ databases">
        <authorList>
            <person name="Genoscope - CEA"/>
        </authorList>
    </citation>
    <scope>NUCLEOTIDE SEQUENCE</scope>
</reference>
<evidence type="ECO:0000313" key="3">
    <source>
        <dbReference type="EMBL" id="CDQ95479.1"/>
    </source>
</evidence>
<dbReference type="AlphaFoldDB" id="A0A060Z153"/>
<accession>A0A060Z153</accession>
<reference evidence="3" key="1">
    <citation type="journal article" date="2014" name="Nat. Commun.">
        <title>The rainbow trout genome provides novel insights into evolution after whole-genome duplication in vertebrates.</title>
        <authorList>
            <person name="Berthelot C."/>
            <person name="Brunet F."/>
            <person name="Chalopin D."/>
            <person name="Juanchich A."/>
            <person name="Bernard M."/>
            <person name="Noel B."/>
            <person name="Bento P."/>
            <person name="Da Silva C."/>
            <person name="Labadie K."/>
            <person name="Alberti A."/>
            <person name="Aury J.M."/>
            <person name="Louis A."/>
            <person name="Dehais P."/>
            <person name="Bardou P."/>
            <person name="Montfort J."/>
            <person name="Klopp C."/>
            <person name="Cabau C."/>
            <person name="Gaspin C."/>
            <person name="Thorgaard G.H."/>
            <person name="Boussaha M."/>
            <person name="Quillet E."/>
            <person name="Guyomard R."/>
            <person name="Galiana D."/>
            <person name="Bobe J."/>
            <person name="Volff J.N."/>
            <person name="Genet C."/>
            <person name="Wincker P."/>
            <person name="Jaillon O."/>
            <person name="Roest Crollius H."/>
            <person name="Guiguen Y."/>
        </authorList>
    </citation>
    <scope>NUCLEOTIDE SEQUENCE [LARGE SCALE GENOMIC DNA]</scope>
</reference>
<dbReference type="Gene3D" id="1.10.238.10">
    <property type="entry name" value="EF-hand"/>
    <property type="match status" value="1"/>
</dbReference>
<organism evidence="3 4">
    <name type="scientific">Oncorhynchus mykiss</name>
    <name type="common">Rainbow trout</name>
    <name type="synonym">Salmo gairdneri</name>
    <dbReference type="NCBI Taxonomy" id="8022"/>
    <lineage>
        <taxon>Eukaryota</taxon>
        <taxon>Metazoa</taxon>
        <taxon>Chordata</taxon>
        <taxon>Craniata</taxon>
        <taxon>Vertebrata</taxon>
        <taxon>Euteleostomi</taxon>
        <taxon>Actinopterygii</taxon>
        <taxon>Neopterygii</taxon>
        <taxon>Teleostei</taxon>
        <taxon>Protacanthopterygii</taxon>
        <taxon>Salmoniformes</taxon>
        <taxon>Salmonidae</taxon>
        <taxon>Salmoninae</taxon>
        <taxon>Oncorhynchus</taxon>
    </lineage>
</organism>
<evidence type="ECO:0000259" key="2">
    <source>
        <dbReference type="Pfam" id="PF25265"/>
    </source>
</evidence>
<feature type="transmembrane region" description="Helical" evidence="1">
    <location>
        <begin position="6"/>
        <end position="27"/>
    </location>
</feature>
<dbReference type="Pfam" id="PF25265">
    <property type="entry name" value="USP32_N"/>
    <property type="match status" value="1"/>
</dbReference>